<dbReference type="PANTHER" id="PTHR44329">
    <property type="entry name" value="SERINE/THREONINE-PROTEIN KINASE TNNI3K-RELATED"/>
    <property type="match status" value="1"/>
</dbReference>
<keyword evidence="3" id="KW-0418">Kinase</keyword>
<organism evidence="2 4">
    <name type="scientific">Rhizophagus clarus</name>
    <dbReference type="NCBI Taxonomy" id="94130"/>
    <lineage>
        <taxon>Eukaryota</taxon>
        <taxon>Fungi</taxon>
        <taxon>Fungi incertae sedis</taxon>
        <taxon>Mucoromycota</taxon>
        <taxon>Glomeromycotina</taxon>
        <taxon>Glomeromycetes</taxon>
        <taxon>Glomerales</taxon>
        <taxon>Glomeraceae</taxon>
        <taxon>Rhizophagus</taxon>
    </lineage>
</organism>
<dbReference type="InterPro" id="IPR000719">
    <property type="entry name" value="Prot_kinase_dom"/>
</dbReference>
<evidence type="ECO:0000313" key="4">
    <source>
        <dbReference type="Proteomes" id="UP000247702"/>
    </source>
</evidence>
<name>A0A2Z6S8S2_9GLOM</name>
<dbReference type="InterPro" id="IPR011009">
    <property type="entry name" value="Kinase-like_dom_sf"/>
</dbReference>
<dbReference type="Proteomes" id="UP000615446">
    <property type="component" value="Unassembled WGS sequence"/>
</dbReference>
<evidence type="ECO:0000259" key="1">
    <source>
        <dbReference type="PROSITE" id="PS50011"/>
    </source>
</evidence>
<sequence>MCIYNSNILTLKITSNEHSEYEKNIMYQKYGLCSGCLQPNTFWGWCKSCNSKRFQMSFQWTSGNKIIDEIIRESQLTARNRNEVMEWIPYDRLRNIQYLSRGGFSTIYRAIWLDGRIRSYWNNEKNQLYRRVFKLNEEDYKNERNKDIKSPLQENEKTGFPVALKRLDNSSNVNDDFLNEWRIYLKFNHSAMNNNSDSIRLYGITQDPETLDYMIVMELMNYGSLRSNLMIKKFNPYDKFNNLYLIARSLSSLHKCNLVHGDFHSGNILLQSHKYAYISDFGLSRPADKSDINGIYGGTRPKVVEGTEIEYVELMKRCWDNDPNKRPTADDLIECFKEMRLKYYSSYDRVQVPDNELIIQNHPLSYYTSRRFDYSTRLNDLLTSGESLESCRIYAVRNK</sequence>
<dbReference type="Proteomes" id="UP000247702">
    <property type="component" value="Unassembled WGS sequence"/>
</dbReference>
<gene>
    <name evidence="3" type="ORF">RCL2_000884500</name>
    <name evidence="2" type="ORF">RclHR1_06440007</name>
</gene>
<dbReference type="Pfam" id="PF07714">
    <property type="entry name" value="PK_Tyr_Ser-Thr"/>
    <property type="match status" value="1"/>
</dbReference>
<protein>
    <submittedName>
        <fullName evidence="3">Kinase-like domain-containing protein</fullName>
    </submittedName>
</protein>
<dbReference type="AlphaFoldDB" id="A0A2Z6S8S2"/>
<dbReference type="PROSITE" id="PS50011">
    <property type="entry name" value="PROTEIN_KINASE_DOM"/>
    <property type="match status" value="1"/>
</dbReference>
<evidence type="ECO:0000313" key="2">
    <source>
        <dbReference type="EMBL" id="GBC05820.1"/>
    </source>
</evidence>
<accession>A0A2Z6S8S2</accession>
<keyword evidence="4" id="KW-1185">Reference proteome</keyword>
<keyword evidence="3" id="KW-0808">Transferase</keyword>
<reference evidence="2 4" key="1">
    <citation type="submission" date="2017-11" db="EMBL/GenBank/DDBJ databases">
        <title>The genome of Rhizophagus clarus HR1 reveals common genetic basis of auxotrophy among arbuscular mycorrhizal fungi.</title>
        <authorList>
            <person name="Kobayashi Y."/>
        </authorList>
    </citation>
    <scope>NUCLEOTIDE SEQUENCE [LARGE SCALE GENOMIC DNA]</scope>
    <source>
        <strain evidence="2 4">HR1</strain>
    </source>
</reference>
<dbReference type="SUPFAM" id="SSF56112">
    <property type="entry name" value="Protein kinase-like (PK-like)"/>
    <property type="match status" value="1"/>
</dbReference>
<dbReference type="EMBL" id="BLAL01000058">
    <property type="protein sequence ID" value="GES81597.1"/>
    <property type="molecule type" value="Genomic_DNA"/>
</dbReference>
<dbReference type="Gene3D" id="1.10.510.10">
    <property type="entry name" value="Transferase(Phosphotransferase) domain 1"/>
    <property type="match status" value="2"/>
</dbReference>
<dbReference type="PANTHER" id="PTHR44329:SF291">
    <property type="entry name" value="PROTEIN KINASE DOMAIN-CONTAINING PROTEIN"/>
    <property type="match status" value="1"/>
</dbReference>
<dbReference type="EMBL" id="BEXD01004031">
    <property type="protein sequence ID" value="GBC05820.1"/>
    <property type="molecule type" value="Genomic_DNA"/>
</dbReference>
<comment type="caution">
    <text evidence="2">The sequence shown here is derived from an EMBL/GenBank/DDBJ whole genome shotgun (WGS) entry which is preliminary data.</text>
</comment>
<reference evidence="3" key="2">
    <citation type="submission" date="2019-10" db="EMBL/GenBank/DDBJ databases">
        <title>Conservation and host-specific expression of non-tandemly repeated heterogenous ribosome RNA gene in arbuscular mycorrhizal fungi.</title>
        <authorList>
            <person name="Maeda T."/>
            <person name="Kobayashi Y."/>
            <person name="Nakagawa T."/>
            <person name="Ezawa T."/>
            <person name="Yamaguchi K."/>
            <person name="Bino T."/>
            <person name="Nishimoto Y."/>
            <person name="Shigenobu S."/>
            <person name="Kawaguchi M."/>
        </authorList>
    </citation>
    <scope>NUCLEOTIDE SEQUENCE</scope>
    <source>
        <strain evidence="3">HR1</strain>
    </source>
</reference>
<evidence type="ECO:0000313" key="3">
    <source>
        <dbReference type="EMBL" id="GES81597.1"/>
    </source>
</evidence>
<dbReference type="GO" id="GO:0004674">
    <property type="term" value="F:protein serine/threonine kinase activity"/>
    <property type="evidence" value="ECO:0007669"/>
    <property type="project" value="TreeGrafter"/>
</dbReference>
<dbReference type="InterPro" id="IPR051681">
    <property type="entry name" value="Ser/Thr_Kinases-Pseudokinases"/>
</dbReference>
<feature type="domain" description="Protein kinase" evidence="1">
    <location>
        <begin position="93"/>
        <end position="399"/>
    </location>
</feature>
<dbReference type="OrthoDB" id="4062651at2759"/>
<dbReference type="GO" id="GO:0005524">
    <property type="term" value="F:ATP binding"/>
    <property type="evidence" value="ECO:0007669"/>
    <property type="project" value="InterPro"/>
</dbReference>
<dbReference type="InterPro" id="IPR001245">
    <property type="entry name" value="Ser-Thr/Tyr_kinase_cat_dom"/>
</dbReference>
<proteinExistence type="predicted"/>